<proteinExistence type="predicted"/>
<dbReference type="EMBL" id="NBAG03000217">
    <property type="protein sequence ID" value="PNI81361.1"/>
    <property type="molecule type" value="Genomic_DNA"/>
</dbReference>
<feature type="region of interest" description="Disordered" evidence="1">
    <location>
        <begin position="79"/>
        <end position="103"/>
    </location>
</feature>
<dbReference type="Proteomes" id="UP000236370">
    <property type="component" value="Unassembled WGS sequence"/>
</dbReference>
<feature type="compositionally biased region" description="Basic and acidic residues" evidence="1">
    <location>
        <begin position="241"/>
        <end position="271"/>
    </location>
</feature>
<accession>A0A2J8PBG1</accession>
<organism evidence="2 3">
    <name type="scientific">Pan troglodytes</name>
    <name type="common">Chimpanzee</name>
    <dbReference type="NCBI Taxonomy" id="9598"/>
    <lineage>
        <taxon>Eukaryota</taxon>
        <taxon>Metazoa</taxon>
        <taxon>Chordata</taxon>
        <taxon>Craniata</taxon>
        <taxon>Vertebrata</taxon>
        <taxon>Euteleostomi</taxon>
        <taxon>Mammalia</taxon>
        <taxon>Eutheria</taxon>
        <taxon>Euarchontoglires</taxon>
        <taxon>Primates</taxon>
        <taxon>Haplorrhini</taxon>
        <taxon>Catarrhini</taxon>
        <taxon>Hominidae</taxon>
        <taxon>Pan</taxon>
    </lineage>
</organism>
<dbReference type="InterPro" id="IPR029978">
    <property type="entry name" value="LMO-7"/>
</dbReference>
<feature type="non-terminal residue" evidence="2">
    <location>
        <position position="1"/>
    </location>
</feature>
<gene>
    <name evidence="2" type="ORF">CK820_G0004552</name>
</gene>
<feature type="compositionally biased region" description="Basic and acidic residues" evidence="1">
    <location>
        <begin position="191"/>
        <end position="234"/>
    </location>
</feature>
<feature type="compositionally biased region" description="Basic and acidic residues" evidence="1">
    <location>
        <begin position="279"/>
        <end position="291"/>
    </location>
</feature>
<evidence type="ECO:0000256" key="1">
    <source>
        <dbReference type="SAM" id="MobiDB-lite"/>
    </source>
</evidence>
<dbReference type="GO" id="GO:0023051">
    <property type="term" value="P:regulation of signaling"/>
    <property type="evidence" value="ECO:0007669"/>
    <property type="project" value="InterPro"/>
</dbReference>
<name>A0A2J8PBG1_PANTR</name>
<dbReference type="AlphaFoldDB" id="A0A2J8PBG1"/>
<dbReference type="GO" id="GO:0030155">
    <property type="term" value="P:regulation of cell adhesion"/>
    <property type="evidence" value="ECO:0007669"/>
    <property type="project" value="InterPro"/>
</dbReference>
<feature type="non-terminal residue" evidence="2">
    <location>
        <position position="291"/>
    </location>
</feature>
<dbReference type="PANTHER" id="PTHR46767:SF1">
    <property type="entry name" value="LIM DOMAIN ONLY PROTEIN 7"/>
    <property type="match status" value="1"/>
</dbReference>
<feature type="compositionally biased region" description="Polar residues" evidence="1">
    <location>
        <begin position="81"/>
        <end position="90"/>
    </location>
</feature>
<feature type="compositionally biased region" description="Polar residues" evidence="1">
    <location>
        <begin position="165"/>
        <end position="176"/>
    </location>
</feature>
<comment type="caution">
    <text evidence="2">The sequence shown here is derived from an EMBL/GenBank/DDBJ whole genome shotgun (WGS) entry which is preliminary data.</text>
</comment>
<feature type="region of interest" description="Disordered" evidence="1">
    <location>
        <begin position="138"/>
        <end position="291"/>
    </location>
</feature>
<evidence type="ECO:0000313" key="2">
    <source>
        <dbReference type="EMBL" id="PNI81361.1"/>
    </source>
</evidence>
<sequence length="291" mass="34273">NDSKEWEEAMAKAQETGHLVMDVRRYGKAGSPETKWIDATSGIYNSEKSSNLSVTTDFSESLQSSNIESKEINGIHDESNAFESKGSSDSVVPDLPVPTISAPSRWVWDQEEERKRQERWQKEQDRLLQEKYQREQEKLREEWQRAKQEAERENSKYLDEELMVLSSNSMSLTTREPSLATWEATWSEGSKSSDREGTRAGEEERRQPQEEVVREDQGKKPQDQLVIQRERKWEQQLQEEQEQKRLQAEAEEQKRPAEEQKRQAEIERETSVRIYQYRRPVDSYDIPKTEE</sequence>
<protein>
    <submittedName>
        <fullName evidence="2">LMO7 isoform 13</fullName>
    </submittedName>
</protein>
<dbReference type="PANTHER" id="PTHR46767">
    <property type="entry name" value="LIM DOMAIN ONLY PROTEIN 7"/>
    <property type="match status" value="1"/>
</dbReference>
<reference evidence="2 3" key="1">
    <citation type="submission" date="2017-12" db="EMBL/GenBank/DDBJ databases">
        <title>High-resolution comparative analysis of great ape genomes.</title>
        <authorList>
            <person name="Pollen A."/>
            <person name="Hastie A."/>
            <person name="Hormozdiari F."/>
            <person name="Dougherty M."/>
            <person name="Liu R."/>
            <person name="Chaisson M."/>
            <person name="Hoppe E."/>
            <person name="Hill C."/>
            <person name="Pang A."/>
            <person name="Hillier L."/>
            <person name="Baker C."/>
            <person name="Armstrong J."/>
            <person name="Shendure J."/>
            <person name="Paten B."/>
            <person name="Wilson R."/>
            <person name="Chao H."/>
            <person name="Schneider V."/>
            <person name="Ventura M."/>
            <person name="Kronenberg Z."/>
            <person name="Murali S."/>
            <person name="Gordon D."/>
            <person name="Cantsilieris S."/>
            <person name="Munson K."/>
            <person name="Nelson B."/>
            <person name="Raja A."/>
            <person name="Underwood J."/>
            <person name="Diekhans M."/>
            <person name="Fiddes I."/>
            <person name="Haussler D."/>
            <person name="Eichler E."/>
        </authorList>
    </citation>
    <scope>NUCLEOTIDE SEQUENCE [LARGE SCALE GENOMIC DNA]</scope>
    <source>
        <strain evidence="2">Yerkes chimp pedigree #C0471</strain>
    </source>
</reference>
<evidence type="ECO:0000313" key="3">
    <source>
        <dbReference type="Proteomes" id="UP000236370"/>
    </source>
</evidence>
<feature type="compositionally biased region" description="Basic and acidic residues" evidence="1">
    <location>
        <begin position="138"/>
        <end position="159"/>
    </location>
</feature>